<dbReference type="InterPro" id="IPR040351">
    <property type="entry name" value="RAB3IL/RAB3IP/Sec2"/>
</dbReference>
<feature type="compositionally biased region" description="Basic and acidic residues" evidence="2">
    <location>
        <begin position="486"/>
        <end position="504"/>
    </location>
</feature>
<keyword evidence="5" id="KW-1185">Reference proteome</keyword>
<keyword evidence="1" id="KW-0175">Coiled coil</keyword>
<feature type="region of interest" description="Disordered" evidence="2">
    <location>
        <begin position="472"/>
        <end position="564"/>
    </location>
</feature>
<organism evidence="4 5">
    <name type="scientific">Metarhizium anisopliae BRIP 53293</name>
    <dbReference type="NCBI Taxonomy" id="1291518"/>
    <lineage>
        <taxon>Eukaryota</taxon>
        <taxon>Fungi</taxon>
        <taxon>Dikarya</taxon>
        <taxon>Ascomycota</taxon>
        <taxon>Pezizomycotina</taxon>
        <taxon>Sordariomycetes</taxon>
        <taxon>Hypocreomycetidae</taxon>
        <taxon>Hypocreales</taxon>
        <taxon>Clavicipitaceae</taxon>
        <taxon>Metarhizium</taxon>
    </lineage>
</organism>
<feature type="region of interest" description="Disordered" evidence="2">
    <location>
        <begin position="282"/>
        <end position="316"/>
    </location>
</feature>
<name>A0A0D9NKK0_METAN</name>
<reference evidence="5" key="1">
    <citation type="journal article" date="2014" name="BMC Genomics">
        <title>The genome sequence of the biocontrol fungus Metarhizium anisopliae and comparative genomics of Metarhizium species.</title>
        <authorList>
            <person name="Pattemore J.A."/>
            <person name="Hane J.K."/>
            <person name="Williams A.H."/>
            <person name="Wilson B.A."/>
            <person name="Stodart B.J."/>
            <person name="Ash G.J."/>
        </authorList>
    </citation>
    <scope>NUCLEOTIDE SEQUENCE [LARGE SCALE GENOMIC DNA]</scope>
    <source>
        <strain evidence="5">BRIP 53293</strain>
    </source>
</reference>
<dbReference type="CDD" id="cd21044">
    <property type="entry name" value="Rab11BD_RAB3IP_like"/>
    <property type="match status" value="1"/>
</dbReference>
<evidence type="ECO:0000259" key="3">
    <source>
        <dbReference type="Pfam" id="PF06428"/>
    </source>
</evidence>
<dbReference type="InterPro" id="IPR009449">
    <property type="entry name" value="Sec2_N"/>
</dbReference>
<dbReference type="GO" id="GO:0070319">
    <property type="term" value="C:Golgi to plasma membrane transport vesicle"/>
    <property type="evidence" value="ECO:0007669"/>
    <property type="project" value="TreeGrafter"/>
</dbReference>
<gene>
    <name evidence="4" type="ORF">H634G_10186</name>
</gene>
<sequence length="564" mass="62239">MTVANHLFSFIYAAGWPQHHQASSRPSSGRSSLSHFRSLSSVAITTQSTPPSPTSQKPRLPLKSPSTSQLPVIPLATSYSAPALNDEMSTLPDPRSRSKSPANDESEPSSNHHPDLDDEVATLSTKLINAINYQTVLDDTLSATRHELSTAKDRIRELESQNSSMRDTIRGDVWVRRSTLEAERKALALEKKGMQAKLAEETARRLDTEKEKRKIEQELENLTTALFEEANKMVIGAKEEAQAQHDALQRKIDQLKAQLADSEGLLKSQQEQLSELKSVMETMASEHEEQTNGTAPPSPGGGRSDHEYDDRAVPYGPYAVSPSAESFAPCSPLSLSHLIQPALRTDLPAFDDFMKGSLVVEPIPASATCNGTAKQPQMQPCSLCGESRKDSQYLRNHRFRTSEADTAQRYPLCNYCLNRVRSTCDYLGFLRMVKDGHWRADDEDQEKAAWEESVRLRDQMFWARIGGGVIPAAPSHAEDEVGQDAKVSRQSEESNGASEKDFSENKVVCSTPENRSHDEVGKTATLEPHTPPEQTDGGRAFRISVQSADSHKTGDSVSTKRQSA</sequence>
<dbReference type="GO" id="GO:0051286">
    <property type="term" value="C:cell tip"/>
    <property type="evidence" value="ECO:0007669"/>
    <property type="project" value="TreeGrafter"/>
</dbReference>
<dbReference type="EMBL" id="KE384758">
    <property type="protein sequence ID" value="KJK74489.1"/>
    <property type="molecule type" value="Genomic_DNA"/>
</dbReference>
<dbReference type="Proteomes" id="UP000054544">
    <property type="component" value="Unassembled WGS sequence"/>
</dbReference>
<feature type="region of interest" description="Disordered" evidence="2">
    <location>
        <begin position="43"/>
        <end position="117"/>
    </location>
</feature>
<dbReference type="Pfam" id="PF25555">
    <property type="entry name" value="RAB3A-like_C"/>
    <property type="match status" value="1"/>
</dbReference>
<feature type="compositionally biased region" description="Polar residues" evidence="2">
    <location>
        <begin position="99"/>
        <end position="109"/>
    </location>
</feature>
<dbReference type="Pfam" id="PF06428">
    <property type="entry name" value="Sec2p"/>
    <property type="match status" value="1"/>
</dbReference>
<evidence type="ECO:0000256" key="1">
    <source>
        <dbReference type="ARBA" id="ARBA00023054"/>
    </source>
</evidence>
<dbReference type="STRING" id="1291518.A0A0D9NKK0"/>
<accession>A0A0D9NKK0</accession>
<feature type="compositionally biased region" description="Polar residues" evidence="2">
    <location>
        <begin position="555"/>
        <end position="564"/>
    </location>
</feature>
<protein>
    <recommendedName>
        <fullName evidence="3">GDP/GTP exchange factor Sec2 N-terminal domain-containing protein</fullName>
    </recommendedName>
</protein>
<evidence type="ECO:0000313" key="5">
    <source>
        <dbReference type="Proteomes" id="UP000054544"/>
    </source>
</evidence>
<dbReference type="PANTHER" id="PTHR14430:SF0">
    <property type="entry name" value="SEC2P DOMAIN-CONTAINING PROTEIN"/>
    <property type="match status" value="1"/>
</dbReference>
<dbReference type="GO" id="GO:0005085">
    <property type="term" value="F:guanyl-nucleotide exchange factor activity"/>
    <property type="evidence" value="ECO:0007669"/>
    <property type="project" value="InterPro"/>
</dbReference>
<feature type="compositionally biased region" description="Basic and acidic residues" evidence="2">
    <location>
        <begin position="303"/>
        <end position="312"/>
    </location>
</feature>
<evidence type="ECO:0000256" key="2">
    <source>
        <dbReference type="SAM" id="MobiDB-lite"/>
    </source>
</evidence>
<dbReference type="OrthoDB" id="1748564at2759"/>
<dbReference type="AlphaFoldDB" id="A0A0D9NKK0"/>
<feature type="domain" description="GDP/GTP exchange factor Sec2 N-terminal" evidence="3">
    <location>
        <begin position="134"/>
        <end position="283"/>
    </location>
</feature>
<evidence type="ECO:0000313" key="4">
    <source>
        <dbReference type="EMBL" id="KJK74489.1"/>
    </source>
</evidence>
<dbReference type="SUPFAM" id="SSF144284">
    <property type="entry name" value="Sec2 N-terminal region"/>
    <property type="match status" value="1"/>
</dbReference>
<dbReference type="PANTHER" id="PTHR14430">
    <property type="entry name" value="RABIN3-RELATED"/>
    <property type="match status" value="1"/>
</dbReference>
<dbReference type="GO" id="GO:0006887">
    <property type="term" value="P:exocytosis"/>
    <property type="evidence" value="ECO:0007669"/>
    <property type="project" value="TreeGrafter"/>
</dbReference>
<proteinExistence type="predicted"/>
<dbReference type="Gene3D" id="6.10.140.910">
    <property type="match status" value="1"/>
</dbReference>